<feature type="domain" description="DNA-directed DNA polymerase family B mitochondria/virus" evidence="9">
    <location>
        <begin position="502"/>
        <end position="934"/>
    </location>
</feature>
<dbReference type="Proteomes" id="UP000515158">
    <property type="component" value="Unplaced"/>
</dbReference>
<evidence type="ECO:0000256" key="4">
    <source>
        <dbReference type="ARBA" id="ARBA00022695"/>
    </source>
</evidence>
<evidence type="ECO:0000256" key="8">
    <source>
        <dbReference type="ARBA" id="ARBA00049244"/>
    </source>
</evidence>
<evidence type="ECO:0000313" key="10">
    <source>
        <dbReference type="Proteomes" id="UP000515158"/>
    </source>
</evidence>
<dbReference type="OrthoDB" id="8191949at2759"/>
<keyword evidence="10" id="KW-1185">Reference proteome</keyword>
<dbReference type="KEGG" id="tpal:117642369"/>
<gene>
    <name evidence="11" type="primary">LOC117642369</name>
</gene>
<dbReference type="RefSeq" id="XP_034236350.1">
    <property type="nucleotide sequence ID" value="XM_034380459.1"/>
</dbReference>
<name>A0A6P8YHB8_THRPL</name>
<evidence type="ECO:0000259" key="9">
    <source>
        <dbReference type="Pfam" id="PF03175"/>
    </source>
</evidence>
<dbReference type="InterPro" id="IPR044925">
    <property type="entry name" value="His-Me_finger_sf"/>
</dbReference>
<dbReference type="GO" id="GO:0003887">
    <property type="term" value="F:DNA-directed DNA polymerase activity"/>
    <property type="evidence" value="ECO:0007669"/>
    <property type="project" value="UniProtKB-KW"/>
</dbReference>
<reference evidence="11" key="1">
    <citation type="submission" date="2025-08" db="UniProtKB">
        <authorList>
            <consortium name="RefSeq"/>
        </authorList>
    </citation>
    <scope>IDENTIFICATION</scope>
    <source>
        <tissue evidence="11">Total insect</tissue>
    </source>
</reference>
<dbReference type="GO" id="GO:0006260">
    <property type="term" value="P:DNA replication"/>
    <property type="evidence" value="ECO:0007669"/>
    <property type="project" value="UniProtKB-KW"/>
</dbReference>
<dbReference type="GeneID" id="117642369"/>
<organism evidence="11">
    <name type="scientific">Thrips palmi</name>
    <name type="common">Melon thrips</name>
    <dbReference type="NCBI Taxonomy" id="161013"/>
    <lineage>
        <taxon>Eukaryota</taxon>
        <taxon>Metazoa</taxon>
        <taxon>Ecdysozoa</taxon>
        <taxon>Arthropoda</taxon>
        <taxon>Hexapoda</taxon>
        <taxon>Insecta</taxon>
        <taxon>Pterygota</taxon>
        <taxon>Neoptera</taxon>
        <taxon>Paraneoptera</taxon>
        <taxon>Thysanoptera</taxon>
        <taxon>Terebrantia</taxon>
        <taxon>Thripoidea</taxon>
        <taxon>Thripidae</taxon>
        <taxon>Thrips</taxon>
    </lineage>
</organism>
<dbReference type="InterPro" id="IPR043502">
    <property type="entry name" value="DNA/RNA_pol_sf"/>
</dbReference>
<dbReference type="InParanoid" id="A0A6P8YHB8"/>
<dbReference type="SUPFAM" id="SSF56672">
    <property type="entry name" value="DNA/RNA polymerases"/>
    <property type="match status" value="1"/>
</dbReference>
<dbReference type="EC" id="2.7.7.7" evidence="2"/>
<comment type="catalytic activity">
    <reaction evidence="8">
        <text>DNA(n) + a 2'-deoxyribonucleoside 5'-triphosphate = DNA(n+1) + diphosphate</text>
        <dbReference type="Rhea" id="RHEA:22508"/>
        <dbReference type="Rhea" id="RHEA-COMP:17339"/>
        <dbReference type="Rhea" id="RHEA-COMP:17340"/>
        <dbReference type="ChEBI" id="CHEBI:33019"/>
        <dbReference type="ChEBI" id="CHEBI:61560"/>
        <dbReference type="ChEBI" id="CHEBI:173112"/>
        <dbReference type="EC" id="2.7.7.7"/>
    </reaction>
</comment>
<keyword evidence="3" id="KW-0808">Transferase</keyword>
<keyword evidence="7" id="KW-0238">DNA-binding</keyword>
<evidence type="ECO:0000256" key="3">
    <source>
        <dbReference type="ARBA" id="ARBA00022679"/>
    </source>
</evidence>
<comment type="similarity">
    <text evidence="1">Belongs to the DNA polymerase type-B family.</text>
</comment>
<dbReference type="GO" id="GO:0003677">
    <property type="term" value="F:DNA binding"/>
    <property type="evidence" value="ECO:0007669"/>
    <property type="project" value="UniProtKB-KW"/>
</dbReference>
<dbReference type="PANTHER" id="PTHR31511">
    <property type="entry name" value="PROTEIN CBG23764"/>
    <property type="match status" value="1"/>
</dbReference>
<evidence type="ECO:0000256" key="5">
    <source>
        <dbReference type="ARBA" id="ARBA00022705"/>
    </source>
</evidence>
<sequence length="1174" mass="135746">MHSVSETEDKEQNEFTSEPLSSVAFSKDSSLGDKVVRYKFKIEGRAQADLNFALLDLLVHFQHVCEHLYKEWRGLKASLYCAVLLSKPNPALNQNEETIVAHLRSDTFVLLGVDSKTIDELIQAACMSLLSQLDSFSENGSGWYLEEVLQVHLNAASYNPLSGGCYLQREIPKWIKHTRSCIDIPRSGNQCFLYSVLACLLSCKYKNLAGKSLGFFQKYESLVDVSMIDFPVKINQISRFESKNQNLAVNVFGVEKKQKTFFPIRVSKKRGDNICWIDLLFLNNHYVAIVDKSRLFSATLSKNGHKRFFCDYCVNSFVSKRERKLHTELCQKQTPQKTFLPSDEFSKLQFSKIEYTEILDFFIVLDFEVILPQIGVLNSSTTSSSWTSFTQKHVPCTFAFCTVDCLGNLYTQPVVYNGLDAAVVLLKELQKEADKLLNLPAKPMLPFTPGDQKRFESAICCEKCSVPFDSSNPPNRDHNHFTGALRAILCAKCNLKLKCRRTITCLCHNLTSYDQFILLEAIAEIFNPSCDKLKIIPRTLEKYRSFTFNKLRFVDSFSFMSASLEKLVKTLGPLDFQIFEQHFTNKSLRDLLRNSKQKFPYEYCTSFERLKEKQLPSMASFYSSLTDETISLQEYNQCQKIFDSFECQNLQDYLNVYVKCDILLLACCIQNFRKVNFEWYGIDCLHFISAPSFYYQACLKMSGVVLDLFQDPNEYLMVENGIRGGLSQVFQRHCKANNPSLKNYDSTKPTSYAVLLDQNSLYAAAQYHFKMPVGNYRWLTQDEIKQLDVLNLNLDGEMGYIFYLDLIYPQSIKEFTKQFPLCPTTENICYNMLSDYQKQWLNDMGVRYPTKGVTKLVASQLDKNNLTIHLAPLQTYLKLGMKIGKIHRVLTYSQSYWLQNWVQFNIDKRKLAKTKLEQDTSKLSINSVFGSFLLCKRKQRRVTLVSNERQLRRLVSSPLFTNANVINNRLCVVEHRPSFVVLDRPYILGFCILEHAKTIVYRFYYDTLVKVFGERMNLAYVDTDSYFLTIKTDNLYEEFKKLSAHLDTSNYNPLHPLYSLENKGRLLCVKDELAGRPISEAIFIKSKCYCIQVDDDTCTKKLKGVSRRSVDKRLTFDDYLNCLYENRKIFVQQMQITNKDFKLYTAKSNRLAISSFDDKSYYLDSVTLQPHGYK</sequence>
<dbReference type="PANTHER" id="PTHR31511:SF12">
    <property type="entry name" value="RHO TERMINATION FACTOR N-TERMINAL DOMAIN-CONTAINING PROTEIN"/>
    <property type="match status" value="1"/>
</dbReference>
<evidence type="ECO:0000313" key="11">
    <source>
        <dbReference type="RefSeq" id="XP_034236350.1"/>
    </source>
</evidence>
<dbReference type="SUPFAM" id="SSF53098">
    <property type="entry name" value="Ribonuclease H-like"/>
    <property type="match status" value="1"/>
</dbReference>
<evidence type="ECO:0000256" key="7">
    <source>
        <dbReference type="ARBA" id="ARBA00023125"/>
    </source>
</evidence>
<dbReference type="InterPro" id="IPR004868">
    <property type="entry name" value="DNA-dir_DNA_pol_B_mt/vir"/>
</dbReference>
<dbReference type="Gene3D" id="3.90.1600.10">
    <property type="entry name" value="Palm domain of DNA polymerase"/>
    <property type="match status" value="1"/>
</dbReference>
<dbReference type="Pfam" id="PF03175">
    <property type="entry name" value="DNA_pol_B_2"/>
    <property type="match status" value="1"/>
</dbReference>
<evidence type="ECO:0000256" key="6">
    <source>
        <dbReference type="ARBA" id="ARBA00022932"/>
    </source>
</evidence>
<keyword evidence="6" id="KW-0239">DNA-directed DNA polymerase</keyword>
<dbReference type="GO" id="GO:0042575">
    <property type="term" value="C:DNA polymerase complex"/>
    <property type="evidence" value="ECO:0007669"/>
    <property type="project" value="UniProtKB-ARBA"/>
</dbReference>
<accession>A0A6P8YHB8</accession>
<evidence type="ECO:0000256" key="1">
    <source>
        <dbReference type="ARBA" id="ARBA00005755"/>
    </source>
</evidence>
<dbReference type="AlphaFoldDB" id="A0A6P8YHB8"/>
<dbReference type="GO" id="GO:0000166">
    <property type="term" value="F:nucleotide binding"/>
    <property type="evidence" value="ECO:0007669"/>
    <property type="project" value="InterPro"/>
</dbReference>
<proteinExistence type="inferred from homology"/>
<keyword evidence="5" id="KW-0235">DNA replication</keyword>
<dbReference type="SUPFAM" id="SSF54060">
    <property type="entry name" value="His-Me finger endonucleases"/>
    <property type="match status" value="1"/>
</dbReference>
<dbReference type="InterPro" id="IPR012337">
    <property type="entry name" value="RNaseH-like_sf"/>
</dbReference>
<protein>
    <recommendedName>
        <fullName evidence="2">DNA-directed DNA polymerase</fullName>
        <ecNumber evidence="2">2.7.7.7</ecNumber>
    </recommendedName>
</protein>
<keyword evidence="4" id="KW-0548">Nucleotidyltransferase</keyword>
<evidence type="ECO:0000256" key="2">
    <source>
        <dbReference type="ARBA" id="ARBA00012417"/>
    </source>
</evidence>
<dbReference type="InterPro" id="IPR023211">
    <property type="entry name" value="DNA_pol_palm_dom_sf"/>
</dbReference>